<evidence type="ECO:0000313" key="4">
    <source>
        <dbReference type="EMBL" id="KXB31849.1"/>
    </source>
</evidence>
<gene>
    <name evidence="4" type="ORF">AT959_05760</name>
</gene>
<feature type="signal peptide" evidence="2">
    <location>
        <begin position="1"/>
        <end position="24"/>
    </location>
</feature>
<sequence>MTMKLALIFALGIMSTAALVSAHAQTYQWKDNNGRTVISDSPPPGTAKTKRAIGETPPATGFIETPAASEKKAEEPKTTAEKDLEFKKRQQEAREKAEKAEKEQLAAREKQANCENARRNLAALESNQPVATLDEKGERQAMDTNQRNQEMERARRFMAESCK</sequence>
<dbReference type="RefSeq" id="WP_066881535.1">
    <property type="nucleotide sequence ID" value="NZ_LODL01000010.1"/>
</dbReference>
<keyword evidence="5" id="KW-1185">Reference proteome</keyword>
<evidence type="ECO:0000256" key="2">
    <source>
        <dbReference type="SAM" id="SignalP"/>
    </source>
</evidence>
<dbReference type="AlphaFoldDB" id="A0A133XLN2"/>
<comment type="caution">
    <text evidence="4">The sequence shown here is derived from an EMBL/GenBank/DDBJ whole genome shotgun (WGS) entry which is preliminary data.</text>
</comment>
<dbReference type="EMBL" id="LODL01000010">
    <property type="protein sequence ID" value="KXB31849.1"/>
    <property type="molecule type" value="Genomic_DNA"/>
</dbReference>
<organism evidence="4 5">
    <name type="scientific">Dechloromonas denitrificans</name>
    <dbReference type="NCBI Taxonomy" id="281362"/>
    <lineage>
        <taxon>Bacteria</taxon>
        <taxon>Pseudomonadati</taxon>
        <taxon>Pseudomonadota</taxon>
        <taxon>Betaproteobacteria</taxon>
        <taxon>Rhodocyclales</taxon>
        <taxon>Azonexaceae</taxon>
        <taxon>Dechloromonas</taxon>
    </lineage>
</organism>
<proteinExistence type="predicted"/>
<keyword evidence="2" id="KW-0732">Signal</keyword>
<feature type="compositionally biased region" description="Basic and acidic residues" evidence="1">
    <location>
        <begin position="149"/>
        <end position="163"/>
    </location>
</feature>
<evidence type="ECO:0000259" key="3">
    <source>
        <dbReference type="Pfam" id="PF13511"/>
    </source>
</evidence>
<dbReference type="InterPro" id="IPR025392">
    <property type="entry name" value="DUF4124"/>
</dbReference>
<accession>A0A133XLN2</accession>
<feature type="domain" description="DUF4124" evidence="3">
    <location>
        <begin position="14"/>
        <end position="59"/>
    </location>
</feature>
<feature type="compositionally biased region" description="Basic and acidic residues" evidence="1">
    <location>
        <begin position="69"/>
        <end position="118"/>
    </location>
</feature>
<dbReference type="Pfam" id="PF13511">
    <property type="entry name" value="DUF4124"/>
    <property type="match status" value="1"/>
</dbReference>
<dbReference type="Proteomes" id="UP000070186">
    <property type="component" value="Unassembled WGS sequence"/>
</dbReference>
<evidence type="ECO:0000313" key="5">
    <source>
        <dbReference type="Proteomes" id="UP000070186"/>
    </source>
</evidence>
<feature type="chain" id="PRO_5007459533" description="DUF4124 domain-containing protein" evidence="2">
    <location>
        <begin position="25"/>
        <end position="163"/>
    </location>
</feature>
<reference evidence="4 5" key="1">
    <citation type="submission" date="2015-12" db="EMBL/GenBank/DDBJ databases">
        <title>Nitrous oxide reduction kinetics distinguish bacteria harboring typical versus atypical NosZ.</title>
        <authorList>
            <person name="Yoon S."/>
            <person name="Nissen S."/>
            <person name="Park D."/>
            <person name="Sanford R.A."/>
            <person name="Loeffler F.E."/>
        </authorList>
    </citation>
    <scope>NUCLEOTIDE SEQUENCE [LARGE SCALE GENOMIC DNA]</scope>
    <source>
        <strain evidence="4 5">ATCC BAA-841</strain>
    </source>
</reference>
<protein>
    <recommendedName>
        <fullName evidence="3">DUF4124 domain-containing protein</fullName>
    </recommendedName>
</protein>
<dbReference type="STRING" id="281362.AT959_05760"/>
<feature type="region of interest" description="Disordered" evidence="1">
    <location>
        <begin position="33"/>
        <end position="163"/>
    </location>
</feature>
<evidence type="ECO:0000256" key="1">
    <source>
        <dbReference type="SAM" id="MobiDB-lite"/>
    </source>
</evidence>
<name>A0A133XLN2_9RHOO</name>